<proteinExistence type="predicted"/>
<keyword evidence="2" id="KW-1185">Reference proteome</keyword>
<reference evidence="1 2" key="1">
    <citation type="submission" date="2015-12" db="EMBL/GenBank/DDBJ databases">
        <title>The genome of Folsomia candida.</title>
        <authorList>
            <person name="Faddeeva A."/>
            <person name="Derks M.F."/>
            <person name="Anvar Y."/>
            <person name="Smit S."/>
            <person name="Van Straalen N."/>
            <person name="Roelofs D."/>
        </authorList>
    </citation>
    <scope>NUCLEOTIDE SEQUENCE [LARGE SCALE GENOMIC DNA]</scope>
    <source>
        <strain evidence="1 2">VU population</strain>
        <tissue evidence="1">Whole body</tissue>
    </source>
</reference>
<comment type="caution">
    <text evidence="1">The sequence shown here is derived from an EMBL/GenBank/DDBJ whole genome shotgun (WGS) entry which is preliminary data.</text>
</comment>
<organism evidence="1 2">
    <name type="scientific">Folsomia candida</name>
    <name type="common">Springtail</name>
    <dbReference type="NCBI Taxonomy" id="158441"/>
    <lineage>
        <taxon>Eukaryota</taxon>
        <taxon>Metazoa</taxon>
        <taxon>Ecdysozoa</taxon>
        <taxon>Arthropoda</taxon>
        <taxon>Hexapoda</taxon>
        <taxon>Collembola</taxon>
        <taxon>Entomobryomorpha</taxon>
        <taxon>Isotomoidea</taxon>
        <taxon>Isotomidae</taxon>
        <taxon>Proisotominae</taxon>
        <taxon>Folsomia</taxon>
    </lineage>
</organism>
<dbReference type="Proteomes" id="UP000198287">
    <property type="component" value="Unassembled WGS sequence"/>
</dbReference>
<accession>A0A226DDA3</accession>
<dbReference type="EMBL" id="LNIX01000027">
    <property type="protein sequence ID" value="OXA42196.1"/>
    <property type="molecule type" value="Genomic_DNA"/>
</dbReference>
<dbReference type="AlphaFoldDB" id="A0A226DDA3"/>
<evidence type="ECO:0000313" key="2">
    <source>
        <dbReference type="Proteomes" id="UP000198287"/>
    </source>
</evidence>
<gene>
    <name evidence="1" type="ORF">Fcan01_23029</name>
</gene>
<sequence length="255" mass="29328">MSTIPTCLTTLGFCSEIYFLPPHVVYPQNDIDPQKYFNVPLLVTTLSFAYHRFDANDTHPIWKHSCSSTTLYVDHSATYSPLVNHIVSKLIQNSNTILIIQARKDDHPSNSSYFKNFCNLFYHHARNMSIIRPQYNIVPCKFPPPDRALLFSPTAGEAHDIKNPACTSQDFYRYRPFTCFTTHINLEIVRRKMNISFDAVDHPVPVQEHGEDFNASIGLHICAVCHPTDFLEELDEHNPLFYIANSRLIIIIMNL</sequence>
<protein>
    <submittedName>
        <fullName evidence="1">Uncharacterized protein</fullName>
    </submittedName>
</protein>
<evidence type="ECO:0000313" key="1">
    <source>
        <dbReference type="EMBL" id="OXA42196.1"/>
    </source>
</evidence>
<name>A0A226DDA3_FOLCA</name>